<gene>
    <name evidence="1" type="ORF">EDD75_2220</name>
</gene>
<evidence type="ECO:0000313" key="1">
    <source>
        <dbReference type="EMBL" id="RPF41999.1"/>
    </source>
</evidence>
<dbReference type="AlphaFoldDB" id="A0A3N5A8K8"/>
<dbReference type="EMBL" id="RKRE01000004">
    <property type="protein sequence ID" value="RPF41999.1"/>
    <property type="molecule type" value="Genomic_DNA"/>
</dbReference>
<protein>
    <submittedName>
        <fullName evidence="1">Uncharacterized protein</fullName>
    </submittedName>
</protein>
<sequence>MRVKVLAVVSEESAVRLLTSFRRLMDARSDWPCLRPTEFFTEGTYPAAKWQVKLYCLVLQPARGAWRLRPEDLVLKSARLLEERRGVVLDWAAGFRKSGVAWLFLKPWACDRETGKRVWFRPSPEDLQTLREMVPKIKPGRVLGGERGRRR</sequence>
<reference evidence="1 2" key="1">
    <citation type="submission" date="2018-11" db="EMBL/GenBank/DDBJ databases">
        <title>Genomic Encyclopedia of Type Strains, Phase IV (KMG-IV): sequencing the most valuable type-strain genomes for metagenomic binning, comparative biology and taxonomic classification.</title>
        <authorList>
            <person name="Goeker M."/>
        </authorList>
    </citation>
    <scope>NUCLEOTIDE SEQUENCE [LARGE SCALE GENOMIC DNA]</scope>
    <source>
        <strain evidence="1 2">DSM 102936</strain>
    </source>
</reference>
<keyword evidence="2" id="KW-1185">Reference proteome</keyword>
<comment type="caution">
    <text evidence="1">The sequence shown here is derived from an EMBL/GenBank/DDBJ whole genome shotgun (WGS) entry which is preliminary data.</text>
</comment>
<accession>A0A3N5A8K8</accession>
<proteinExistence type="predicted"/>
<evidence type="ECO:0000313" key="2">
    <source>
        <dbReference type="Proteomes" id="UP000282654"/>
    </source>
</evidence>
<dbReference type="RefSeq" id="WP_170157817.1">
    <property type="nucleotide sequence ID" value="NZ_RKRE01000004.1"/>
</dbReference>
<organism evidence="1 2">
    <name type="scientific">Thermodesulfitimonas autotrophica</name>
    <dbReference type="NCBI Taxonomy" id="1894989"/>
    <lineage>
        <taxon>Bacteria</taxon>
        <taxon>Bacillati</taxon>
        <taxon>Bacillota</taxon>
        <taxon>Clostridia</taxon>
        <taxon>Thermoanaerobacterales</taxon>
        <taxon>Thermoanaerobacteraceae</taxon>
        <taxon>Thermodesulfitimonas</taxon>
    </lineage>
</organism>
<name>A0A3N5A8K8_9THEO</name>
<dbReference type="Proteomes" id="UP000282654">
    <property type="component" value="Unassembled WGS sequence"/>
</dbReference>